<comment type="caution">
    <text evidence="1">The sequence shown here is derived from an EMBL/GenBank/DDBJ whole genome shotgun (WGS) entry which is preliminary data.</text>
</comment>
<name>A0A328AX13_9CAUL</name>
<sequence length="252" mass="28814">MKPVLLIQPRFGGDIFFCMKIAAVCAAQGHRVIFPVEDQFGWIPQNLNIPAGVEMPLLSESFDYKPLYEGVRAQAEAASMQGDWRFHFQPLENEHCMFLALDSSWRKSPRDTMILKYLIAGIEYADWADSVSLKRNPEREAALLAHLGIDEGRDFILINENCRTRQIHVEDRGDTIRMGVVPGFTMFDWAGVAERAREIITVDTAFVLMLEVLKVKCPLQMISRYEPPDFQPIAPLLRLNWHLALTVEDLRP</sequence>
<dbReference type="OrthoDB" id="7184935at2"/>
<evidence type="ECO:0000313" key="2">
    <source>
        <dbReference type="Proteomes" id="UP000249725"/>
    </source>
</evidence>
<dbReference type="AlphaFoldDB" id="A0A328AX13"/>
<keyword evidence="2" id="KW-1185">Reference proteome</keyword>
<dbReference type="RefSeq" id="WP_111514574.1">
    <property type="nucleotide sequence ID" value="NZ_QFYR01000001.1"/>
</dbReference>
<reference evidence="2" key="1">
    <citation type="submission" date="2018-05" db="EMBL/GenBank/DDBJ databases">
        <authorList>
            <person name="Li X."/>
        </authorList>
    </citation>
    <scope>NUCLEOTIDE SEQUENCE [LARGE SCALE GENOMIC DNA]</scope>
    <source>
        <strain evidence="2">YIM 73061</strain>
    </source>
</reference>
<gene>
    <name evidence="1" type="ORF">DJ018_09520</name>
</gene>
<protein>
    <recommendedName>
        <fullName evidence="3">Glycosyltransferase family 1 protein</fullName>
    </recommendedName>
</protein>
<accession>A0A328AX13</accession>
<dbReference type="Proteomes" id="UP000249725">
    <property type="component" value="Unassembled WGS sequence"/>
</dbReference>
<dbReference type="EMBL" id="QFYR01000001">
    <property type="protein sequence ID" value="RAK58124.1"/>
    <property type="molecule type" value="Genomic_DNA"/>
</dbReference>
<organism evidence="1 2">
    <name type="scientific">Phenylobacterium deserti</name>
    <dbReference type="NCBI Taxonomy" id="1914756"/>
    <lineage>
        <taxon>Bacteria</taxon>
        <taxon>Pseudomonadati</taxon>
        <taxon>Pseudomonadota</taxon>
        <taxon>Alphaproteobacteria</taxon>
        <taxon>Caulobacterales</taxon>
        <taxon>Caulobacteraceae</taxon>
        <taxon>Phenylobacterium</taxon>
    </lineage>
</organism>
<evidence type="ECO:0000313" key="1">
    <source>
        <dbReference type="EMBL" id="RAK58124.1"/>
    </source>
</evidence>
<proteinExistence type="predicted"/>
<evidence type="ECO:0008006" key="3">
    <source>
        <dbReference type="Google" id="ProtNLM"/>
    </source>
</evidence>